<dbReference type="CDD" id="cd06170">
    <property type="entry name" value="LuxR_C_like"/>
    <property type="match status" value="1"/>
</dbReference>
<name>A0A1M7RVQ9_9SPHN</name>
<feature type="domain" description="HTH luxR-type" evidence="2">
    <location>
        <begin position="3"/>
        <end position="68"/>
    </location>
</feature>
<dbReference type="InterPro" id="IPR016032">
    <property type="entry name" value="Sig_transdc_resp-reg_C-effctor"/>
</dbReference>
<keyword evidence="1" id="KW-1133">Transmembrane helix</keyword>
<sequence>MDTNDPTARLTEREKEVLRAWLAHKTAKEIAMDIGVSHHAVEKRLKLARVKLDAGSSLEAARILAQAEGYQPAVTGSADLFAAPSSRQSLQYRPILIGGIAMSFTMIVALGLIAAQQPAGDPNRPAQTGTITLDTNMGPTFDQLDENGSGYLENPESPFVTLALIEPTDHPGPESAELTGGDADPDRIAEFYDAADTDRDGRVSFREFHVWNSAHLADLGVETTIVLKDVPASGS</sequence>
<evidence type="ECO:0000259" key="3">
    <source>
        <dbReference type="PROSITE" id="PS50222"/>
    </source>
</evidence>
<dbReference type="PROSITE" id="PS50043">
    <property type="entry name" value="HTH_LUXR_2"/>
    <property type="match status" value="1"/>
</dbReference>
<feature type="domain" description="EF-hand" evidence="3">
    <location>
        <begin position="183"/>
        <end position="218"/>
    </location>
</feature>
<dbReference type="GO" id="GO:0003677">
    <property type="term" value="F:DNA binding"/>
    <property type="evidence" value="ECO:0007669"/>
    <property type="project" value="UniProtKB-KW"/>
</dbReference>
<evidence type="ECO:0000313" key="4">
    <source>
        <dbReference type="EMBL" id="SHN50082.1"/>
    </source>
</evidence>
<organism evidence="4 5">
    <name type="scientific">Erythrobacter sanguineus</name>
    <dbReference type="NCBI Taxonomy" id="198312"/>
    <lineage>
        <taxon>Bacteria</taxon>
        <taxon>Pseudomonadati</taxon>
        <taxon>Pseudomonadota</taxon>
        <taxon>Alphaproteobacteria</taxon>
        <taxon>Sphingomonadales</taxon>
        <taxon>Erythrobacteraceae</taxon>
        <taxon>Erythrobacter/Porphyrobacter group</taxon>
        <taxon>Erythrobacter</taxon>
    </lineage>
</organism>
<dbReference type="OrthoDB" id="7409632at2"/>
<dbReference type="RefSeq" id="WP_072673045.1">
    <property type="nucleotide sequence ID" value="NZ_FRDF01000002.1"/>
</dbReference>
<dbReference type="Gene3D" id="1.10.238.10">
    <property type="entry name" value="EF-hand"/>
    <property type="match status" value="1"/>
</dbReference>
<dbReference type="Pfam" id="PF00196">
    <property type="entry name" value="GerE"/>
    <property type="match status" value="1"/>
</dbReference>
<keyword evidence="1" id="KW-0472">Membrane</keyword>
<dbReference type="PROSITE" id="PS00018">
    <property type="entry name" value="EF_HAND_1"/>
    <property type="match status" value="1"/>
</dbReference>
<dbReference type="SMART" id="SM00421">
    <property type="entry name" value="HTH_LUXR"/>
    <property type="match status" value="1"/>
</dbReference>
<accession>A0A1M7RVQ9</accession>
<dbReference type="Gene3D" id="1.10.10.10">
    <property type="entry name" value="Winged helix-like DNA-binding domain superfamily/Winged helix DNA-binding domain"/>
    <property type="match status" value="1"/>
</dbReference>
<dbReference type="EMBL" id="FRDF01000002">
    <property type="protein sequence ID" value="SHN50082.1"/>
    <property type="molecule type" value="Genomic_DNA"/>
</dbReference>
<reference evidence="5" key="1">
    <citation type="submission" date="2016-12" db="EMBL/GenBank/DDBJ databases">
        <authorList>
            <person name="Varghese N."/>
            <person name="Submissions S."/>
        </authorList>
    </citation>
    <scope>NUCLEOTIDE SEQUENCE [LARGE SCALE GENOMIC DNA]</scope>
    <source>
        <strain evidence="5">DSM 11032</strain>
    </source>
</reference>
<proteinExistence type="predicted"/>
<keyword evidence="4" id="KW-0238">DNA-binding</keyword>
<dbReference type="AlphaFoldDB" id="A0A1M7RVQ9"/>
<dbReference type="InterPro" id="IPR002048">
    <property type="entry name" value="EF_hand_dom"/>
</dbReference>
<evidence type="ECO:0000259" key="2">
    <source>
        <dbReference type="PROSITE" id="PS50043"/>
    </source>
</evidence>
<dbReference type="Pfam" id="PF13499">
    <property type="entry name" value="EF-hand_7"/>
    <property type="match status" value="1"/>
</dbReference>
<gene>
    <name evidence="4" type="ORF">SAMN02745193_00467</name>
</gene>
<keyword evidence="1" id="KW-0812">Transmembrane</keyword>
<evidence type="ECO:0000313" key="5">
    <source>
        <dbReference type="Proteomes" id="UP000184391"/>
    </source>
</evidence>
<feature type="transmembrane region" description="Helical" evidence="1">
    <location>
        <begin position="95"/>
        <end position="115"/>
    </location>
</feature>
<keyword evidence="5" id="KW-1185">Reference proteome</keyword>
<dbReference type="InterPro" id="IPR011992">
    <property type="entry name" value="EF-hand-dom_pair"/>
</dbReference>
<protein>
    <submittedName>
        <fullName evidence="4">DNA-binding transcriptional regulator, CsgD family</fullName>
    </submittedName>
</protein>
<evidence type="ECO:0000256" key="1">
    <source>
        <dbReference type="SAM" id="Phobius"/>
    </source>
</evidence>
<dbReference type="SUPFAM" id="SSF47473">
    <property type="entry name" value="EF-hand"/>
    <property type="match status" value="1"/>
</dbReference>
<dbReference type="InterPro" id="IPR036388">
    <property type="entry name" value="WH-like_DNA-bd_sf"/>
</dbReference>
<dbReference type="STRING" id="198312.SAMN02745193_00467"/>
<dbReference type="GO" id="GO:0006355">
    <property type="term" value="P:regulation of DNA-templated transcription"/>
    <property type="evidence" value="ECO:0007669"/>
    <property type="project" value="InterPro"/>
</dbReference>
<dbReference type="Proteomes" id="UP000184391">
    <property type="component" value="Unassembled WGS sequence"/>
</dbReference>
<dbReference type="InterPro" id="IPR018247">
    <property type="entry name" value="EF_Hand_1_Ca_BS"/>
</dbReference>
<dbReference type="PROSITE" id="PS50222">
    <property type="entry name" value="EF_HAND_2"/>
    <property type="match status" value="1"/>
</dbReference>
<dbReference type="SUPFAM" id="SSF46894">
    <property type="entry name" value="C-terminal effector domain of the bipartite response regulators"/>
    <property type="match status" value="1"/>
</dbReference>
<dbReference type="InterPro" id="IPR000792">
    <property type="entry name" value="Tscrpt_reg_LuxR_C"/>
</dbReference>
<dbReference type="GO" id="GO:0005509">
    <property type="term" value="F:calcium ion binding"/>
    <property type="evidence" value="ECO:0007669"/>
    <property type="project" value="InterPro"/>
</dbReference>